<keyword evidence="10" id="KW-1185">Reference proteome</keyword>
<dbReference type="RefSeq" id="WP_005024640.1">
    <property type="nucleotide sequence ID" value="NZ_KE150239.1"/>
</dbReference>
<keyword evidence="4" id="KW-1003">Cell membrane</keyword>
<feature type="transmembrane region" description="Helical" evidence="8">
    <location>
        <begin position="448"/>
        <end position="467"/>
    </location>
</feature>
<dbReference type="Pfam" id="PF02028">
    <property type="entry name" value="BCCT"/>
    <property type="match status" value="1"/>
</dbReference>
<dbReference type="PANTHER" id="PTHR30047:SF7">
    <property type="entry name" value="HIGH-AFFINITY CHOLINE TRANSPORT PROTEIN"/>
    <property type="match status" value="1"/>
</dbReference>
<dbReference type="PANTHER" id="PTHR30047">
    <property type="entry name" value="HIGH-AFFINITY CHOLINE TRANSPORT PROTEIN-RELATED"/>
    <property type="match status" value="1"/>
</dbReference>
<keyword evidence="6 8" id="KW-1133">Transmembrane helix</keyword>
<feature type="transmembrane region" description="Helical" evidence="8">
    <location>
        <begin position="49"/>
        <end position="67"/>
    </location>
</feature>
<dbReference type="InterPro" id="IPR000060">
    <property type="entry name" value="BCCT_transptr"/>
</dbReference>
<reference evidence="9 10" key="1">
    <citation type="submission" date="2010-10" db="EMBL/GenBank/DDBJ databases">
        <authorList>
            <consortium name="The Broad Institute Genome Sequencing Platform"/>
            <person name="Ward D."/>
            <person name="Earl A."/>
            <person name="Feldgarden M."/>
            <person name="Young S.K."/>
            <person name="Gargeya S."/>
            <person name="Zeng Q."/>
            <person name="Alvarado L."/>
            <person name="Berlin A."/>
            <person name="Bochicchio J."/>
            <person name="Chapman S.B."/>
            <person name="Chen Z."/>
            <person name="Freedman E."/>
            <person name="Gellesch M."/>
            <person name="Goldberg J."/>
            <person name="Griggs A."/>
            <person name="Gujja S."/>
            <person name="Heilman E."/>
            <person name="Heiman D."/>
            <person name="Howarth C."/>
            <person name="Mehta T."/>
            <person name="Neiman D."/>
            <person name="Pearson M."/>
            <person name="Roberts A."/>
            <person name="Saif S."/>
            <person name="Shea T."/>
            <person name="Shenoy N."/>
            <person name="Sisk P."/>
            <person name="Stolte C."/>
            <person name="Sykes S."/>
            <person name="White J."/>
            <person name="Yandava C."/>
            <person name="Allen-Vercoe E."/>
            <person name="Sibley C."/>
            <person name="Ambrose C.E."/>
            <person name="Strauss J."/>
            <person name="Daigneault M."/>
            <person name="Haas B."/>
            <person name="Nusbaum C."/>
            <person name="Birren B."/>
        </authorList>
    </citation>
    <scope>NUCLEOTIDE SEQUENCE [LARGE SCALE GENOMIC DNA]</scope>
    <source>
        <strain evidence="9 10">3_1_6</strain>
    </source>
</reference>
<dbReference type="GeneID" id="78086770"/>
<proteinExistence type="inferred from homology"/>
<evidence type="ECO:0000256" key="4">
    <source>
        <dbReference type="ARBA" id="ARBA00022475"/>
    </source>
</evidence>
<feature type="transmembrane region" description="Helical" evidence="8">
    <location>
        <begin position="316"/>
        <end position="336"/>
    </location>
</feature>
<keyword evidence="7 8" id="KW-0472">Membrane</keyword>
<name>E5Y2U2_BILW3</name>
<evidence type="ECO:0000256" key="7">
    <source>
        <dbReference type="ARBA" id="ARBA00023136"/>
    </source>
</evidence>
<feature type="transmembrane region" description="Helical" evidence="8">
    <location>
        <begin position="182"/>
        <end position="208"/>
    </location>
</feature>
<evidence type="ECO:0000256" key="1">
    <source>
        <dbReference type="ARBA" id="ARBA00004651"/>
    </source>
</evidence>
<dbReference type="OrthoDB" id="9775735at2"/>
<accession>E5Y2U2</accession>
<dbReference type="HOGENOM" id="CLU_010118_6_0_7"/>
<comment type="caution">
    <text evidence="9">The sequence shown here is derived from an EMBL/GenBank/DDBJ whole genome shotgun (WGS) entry which is preliminary data.</text>
</comment>
<evidence type="ECO:0000313" key="9">
    <source>
        <dbReference type="EMBL" id="EFV45682.1"/>
    </source>
</evidence>
<dbReference type="AlphaFoldDB" id="E5Y2U2"/>
<evidence type="ECO:0000256" key="5">
    <source>
        <dbReference type="ARBA" id="ARBA00022692"/>
    </source>
</evidence>
<keyword evidence="3" id="KW-0813">Transport</keyword>
<feature type="transmembrane region" description="Helical" evidence="8">
    <location>
        <begin position="348"/>
        <end position="371"/>
    </location>
</feature>
<reference evidence="9 10" key="2">
    <citation type="submission" date="2013-04" db="EMBL/GenBank/DDBJ databases">
        <title>The Genome Sequence of Bilophila wadsworthia 3_1_6.</title>
        <authorList>
            <consortium name="The Broad Institute Genomics Platform"/>
            <person name="Earl A."/>
            <person name="Ward D."/>
            <person name="Feldgarden M."/>
            <person name="Gevers D."/>
            <person name="Sibley C."/>
            <person name="Strauss J."/>
            <person name="Allen-Vercoe E."/>
            <person name="Walker B."/>
            <person name="Young S."/>
            <person name="Zeng Q."/>
            <person name="Gargeya S."/>
            <person name="Fitzgerald M."/>
            <person name="Haas B."/>
            <person name="Abouelleil A."/>
            <person name="Allen A.W."/>
            <person name="Alvarado L."/>
            <person name="Arachchi H.M."/>
            <person name="Berlin A.M."/>
            <person name="Chapman S.B."/>
            <person name="Gainer-Dewar J."/>
            <person name="Goldberg J."/>
            <person name="Griggs A."/>
            <person name="Gujja S."/>
            <person name="Hansen M."/>
            <person name="Howarth C."/>
            <person name="Imamovic A."/>
            <person name="Ireland A."/>
            <person name="Larimer J."/>
            <person name="McCowan C."/>
            <person name="Murphy C."/>
            <person name="Pearson M."/>
            <person name="Poon T.W."/>
            <person name="Priest M."/>
            <person name="Roberts A."/>
            <person name="Saif S."/>
            <person name="Shea T."/>
            <person name="Sisk P."/>
            <person name="Sykes S."/>
            <person name="Wortman J."/>
            <person name="Nusbaum C."/>
            <person name="Birren B."/>
        </authorList>
    </citation>
    <scope>NUCLEOTIDE SEQUENCE [LARGE SCALE GENOMIC DNA]</scope>
    <source>
        <strain evidence="9 10">3_1_6</strain>
    </source>
</reference>
<evidence type="ECO:0000256" key="3">
    <source>
        <dbReference type="ARBA" id="ARBA00022448"/>
    </source>
</evidence>
<dbReference type="eggNOG" id="COG1292">
    <property type="taxonomic scope" value="Bacteria"/>
</dbReference>
<evidence type="ECO:0000256" key="2">
    <source>
        <dbReference type="ARBA" id="ARBA00005658"/>
    </source>
</evidence>
<comment type="subcellular location">
    <subcellularLocation>
        <location evidence="1">Cell membrane</location>
        <topology evidence="1">Multi-pass membrane protein</topology>
    </subcellularLocation>
</comment>
<feature type="transmembrane region" description="Helical" evidence="8">
    <location>
        <begin position="143"/>
        <end position="161"/>
    </location>
</feature>
<feature type="transmembrane region" description="Helical" evidence="8">
    <location>
        <begin position="404"/>
        <end position="427"/>
    </location>
</feature>
<dbReference type="GO" id="GO:0022857">
    <property type="term" value="F:transmembrane transporter activity"/>
    <property type="evidence" value="ECO:0007669"/>
    <property type="project" value="InterPro"/>
</dbReference>
<dbReference type="Proteomes" id="UP000006034">
    <property type="component" value="Unassembled WGS sequence"/>
</dbReference>
<feature type="transmembrane region" description="Helical" evidence="8">
    <location>
        <begin position="261"/>
        <end position="281"/>
    </location>
</feature>
<feature type="transmembrane region" description="Helical" evidence="8">
    <location>
        <begin position="473"/>
        <end position="493"/>
    </location>
</feature>
<organism evidence="9 10">
    <name type="scientific">Bilophila wadsworthia (strain 3_1_6)</name>
    <dbReference type="NCBI Taxonomy" id="563192"/>
    <lineage>
        <taxon>Bacteria</taxon>
        <taxon>Pseudomonadati</taxon>
        <taxon>Thermodesulfobacteriota</taxon>
        <taxon>Desulfovibrionia</taxon>
        <taxon>Desulfovibrionales</taxon>
        <taxon>Desulfovibrionaceae</taxon>
        <taxon>Bilophila</taxon>
    </lineage>
</organism>
<keyword evidence="5 8" id="KW-0812">Transmembrane</keyword>
<evidence type="ECO:0000313" key="10">
    <source>
        <dbReference type="Proteomes" id="UP000006034"/>
    </source>
</evidence>
<evidence type="ECO:0000256" key="6">
    <source>
        <dbReference type="ARBA" id="ARBA00022989"/>
    </source>
</evidence>
<comment type="similarity">
    <text evidence="2">Belongs to the BCCT transporter (TC 2.A.15) family.</text>
</comment>
<evidence type="ECO:0000256" key="8">
    <source>
        <dbReference type="SAM" id="Phobius"/>
    </source>
</evidence>
<sequence>MSNAALDKKILLPTIAIVLLTSAPLIFYASSLQGMIQSIYDFTAKSFGWGYILLYLLGGFFVFFIAFSPYGKIKLGGHDQKPVFNNFHWGSMIIAAGHGIGMVNWSMVEPLITNNAAPLGHGANAAYSYEVATAYTFFHWGPYYWVLYLIPCIPIFYFMGVRQVKKQRVSECLTPLFGRKLIDGWFGVCLDVFIIMGLAGGIGSTLATAVQLVSGLYADYFGLPDTQALHLGVLGMFTVITLGSIRKPLSKGMRLLSDMNSILALSLLAIVLIGGATGYFFSLGTNTLGMVLDMFPRVSGWTDPFNASGFPAKWTVFYGAWFLAYGPMMAIFFTGISMGRTLRETVLGVYFFGCLSSFLFSVIFGGFSLYLQYTGQFDVYAFYLANGLPNTVSKVVSLTPLHQIMSPAFLICCTIFLTTTIDAATRVMASMSSKEILSDQEPSVTSKYIWCISLSILVLGVLLVGGLEIIQALVVLAAIPLLGICVIMNISMFKAVREDFPNIWAANLLYIDKGKSGGKA</sequence>
<protein>
    <submittedName>
        <fullName evidence="9">Betaine/carnitine/choline transporter (BCCT) family transporter</fullName>
    </submittedName>
</protein>
<dbReference type="GO" id="GO:0005886">
    <property type="term" value="C:plasma membrane"/>
    <property type="evidence" value="ECO:0007669"/>
    <property type="project" value="UniProtKB-SubCell"/>
</dbReference>
<gene>
    <name evidence="9" type="ORF">HMPREF0179_00456</name>
</gene>
<feature type="transmembrane region" description="Helical" evidence="8">
    <location>
        <begin position="228"/>
        <end position="249"/>
    </location>
</feature>
<feature type="transmembrane region" description="Helical" evidence="8">
    <location>
        <begin position="10"/>
        <end position="29"/>
    </location>
</feature>
<dbReference type="EMBL" id="ADCP02000002">
    <property type="protein sequence ID" value="EFV45682.1"/>
    <property type="molecule type" value="Genomic_DNA"/>
</dbReference>